<evidence type="ECO:0008006" key="9">
    <source>
        <dbReference type="Google" id="ProtNLM"/>
    </source>
</evidence>
<sequence>MRLNQETGVVTLMPTVGQLEEDVDFVPVKTRSNTPDGASGGPYWMPPSGSNVGATTRHPMDGCGETGFINSQPSMAEFMTALPHLSGEITPHRAPLSPQHTPPGGYSMDVPHGLGSPGVNVPEYPWMKEKKTTRKNSQQ</sequence>
<comment type="subcellular location">
    <subcellularLocation>
        <location evidence="1">Nucleus</location>
    </subcellularLocation>
</comment>
<evidence type="ECO:0000256" key="5">
    <source>
        <dbReference type="ARBA" id="ARBA00023242"/>
    </source>
</evidence>
<dbReference type="AlphaFoldDB" id="A0AAR5PIN9"/>
<evidence type="ECO:0000313" key="7">
    <source>
        <dbReference type="EnsemblMetazoa" id="XP_019760909.1"/>
    </source>
</evidence>
<dbReference type="GO" id="GO:0005634">
    <property type="term" value="C:nucleus"/>
    <property type="evidence" value="ECO:0007669"/>
    <property type="project" value="UniProtKB-SubCell"/>
</dbReference>
<feature type="region of interest" description="Disordered" evidence="6">
    <location>
        <begin position="88"/>
        <end position="139"/>
    </location>
</feature>
<evidence type="ECO:0000256" key="4">
    <source>
        <dbReference type="ARBA" id="ARBA00023155"/>
    </source>
</evidence>
<evidence type="ECO:0000313" key="8">
    <source>
        <dbReference type="Proteomes" id="UP000019118"/>
    </source>
</evidence>
<reference evidence="7" key="2">
    <citation type="submission" date="2024-08" db="UniProtKB">
        <authorList>
            <consortium name="EnsemblMetazoa"/>
        </authorList>
    </citation>
    <scope>IDENTIFICATION</scope>
</reference>
<accession>A0AAR5PIN9</accession>
<dbReference type="GO" id="GO:0003700">
    <property type="term" value="F:DNA-binding transcription factor activity"/>
    <property type="evidence" value="ECO:0007669"/>
    <property type="project" value="InterPro"/>
</dbReference>
<dbReference type="PROSITE" id="PS00032">
    <property type="entry name" value="ANTENNAPEDIA"/>
    <property type="match status" value="1"/>
</dbReference>
<evidence type="ECO:0000256" key="1">
    <source>
        <dbReference type="ARBA" id="ARBA00004123"/>
    </source>
</evidence>
<evidence type="ECO:0000256" key="6">
    <source>
        <dbReference type="SAM" id="MobiDB-lite"/>
    </source>
</evidence>
<keyword evidence="3" id="KW-0238">DNA-binding</keyword>
<evidence type="ECO:0000256" key="2">
    <source>
        <dbReference type="ARBA" id="ARBA00022473"/>
    </source>
</evidence>
<dbReference type="GO" id="GO:0003677">
    <property type="term" value="F:DNA binding"/>
    <property type="evidence" value="ECO:0007669"/>
    <property type="project" value="UniProtKB-KW"/>
</dbReference>
<reference evidence="8" key="1">
    <citation type="journal article" date="2013" name="Genome Biol.">
        <title>Draft genome of the mountain pine beetle, Dendroctonus ponderosae Hopkins, a major forest pest.</title>
        <authorList>
            <person name="Keeling C.I."/>
            <person name="Yuen M.M."/>
            <person name="Liao N.Y."/>
            <person name="Docking T.R."/>
            <person name="Chan S.K."/>
            <person name="Taylor G.A."/>
            <person name="Palmquist D.L."/>
            <person name="Jackman S.D."/>
            <person name="Nguyen A."/>
            <person name="Li M."/>
            <person name="Henderson H."/>
            <person name="Janes J.K."/>
            <person name="Zhao Y."/>
            <person name="Pandoh P."/>
            <person name="Moore R."/>
            <person name="Sperling F.A."/>
            <person name="Huber D.P."/>
            <person name="Birol I."/>
            <person name="Jones S.J."/>
            <person name="Bohlmann J."/>
        </authorList>
    </citation>
    <scope>NUCLEOTIDE SEQUENCE</scope>
</reference>
<dbReference type="InterPro" id="IPR001827">
    <property type="entry name" value="Homeobox_Antennapedia_CS"/>
</dbReference>
<proteinExistence type="predicted"/>
<keyword evidence="8" id="KW-1185">Reference proteome</keyword>
<name>A0AAR5PIN9_DENPD</name>
<dbReference type="EnsemblMetazoa" id="XM_019905350.1">
    <property type="protein sequence ID" value="XP_019760909.1"/>
    <property type="gene ID" value="LOC109538208"/>
</dbReference>
<evidence type="ECO:0000256" key="3">
    <source>
        <dbReference type="ARBA" id="ARBA00023125"/>
    </source>
</evidence>
<organism evidence="7 8">
    <name type="scientific">Dendroctonus ponderosae</name>
    <name type="common">Mountain pine beetle</name>
    <dbReference type="NCBI Taxonomy" id="77166"/>
    <lineage>
        <taxon>Eukaryota</taxon>
        <taxon>Metazoa</taxon>
        <taxon>Ecdysozoa</taxon>
        <taxon>Arthropoda</taxon>
        <taxon>Hexapoda</taxon>
        <taxon>Insecta</taxon>
        <taxon>Pterygota</taxon>
        <taxon>Neoptera</taxon>
        <taxon>Endopterygota</taxon>
        <taxon>Coleoptera</taxon>
        <taxon>Polyphaga</taxon>
        <taxon>Cucujiformia</taxon>
        <taxon>Curculionidae</taxon>
        <taxon>Scolytinae</taxon>
        <taxon>Dendroctonus</taxon>
    </lineage>
</organism>
<keyword evidence="4" id="KW-0371">Homeobox</keyword>
<keyword evidence="5" id="KW-0539">Nucleus</keyword>
<feature type="region of interest" description="Disordered" evidence="6">
    <location>
        <begin position="31"/>
        <end position="69"/>
    </location>
</feature>
<keyword evidence="2" id="KW-0217">Developmental protein</keyword>
<dbReference type="Proteomes" id="UP000019118">
    <property type="component" value="Unassembled WGS sequence"/>
</dbReference>
<protein>
    <recommendedName>
        <fullName evidence="9">Homeobox domain-containing protein</fullName>
    </recommendedName>
</protein>